<feature type="transmembrane region" description="Helical" evidence="2">
    <location>
        <begin position="42"/>
        <end position="64"/>
    </location>
</feature>
<evidence type="ECO:0000313" key="4">
    <source>
        <dbReference type="Ensembl" id="ENSBJAP00000023272.1"/>
    </source>
</evidence>
<dbReference type="Proteomes" id="UP000694555">
    <property type="component" value="Unplaced"/>
</dbReference>
<keyword evidence="3" id="KW-0732">Signal</keyword>
<keyword evidence="2" id="KW-0812">Transmembrane</keyword>
<evidence type="ECO:0000313" key="5">
    <source>
        <dbReference type="Proteomes" id="UP000694555"/>
    </source>
</evidence>
<feature type="chain" id="PRO_5034412853" evidence="3">
    <location>
        <begin position="25"/>
        <end position="228"/>
    </location>
</feature>
<protein>
    <submittedName>
        <fullName evidence="4">Transmembrane protein 252</fullName>
    </submittedName>
</protein>
<sequence>MPKGVSTFIRLFVLLLSFSTICLGVLCVSTSSSTCRCGNNELVFYCLLALGFFLLVTGIFWSTFHEVLKYRGLSSIFIRNPSRRELCVSTIDRPDFYPPPYEDSTDPEKQTFPLPVASTLKQQEVINIPPPPYSESSTEFISETNEQEQPPPYELSVQQLWQQQTADQNSNPRAESNSLPSTQENSYQQDTDCQGTSERAVPIRTSETGRGKNPVSVKLGKLAEDTCQ</sequence>
<dbReference type="Ensembl" id="ENSBJAT00000023919.1">
    <property type="protein sequence ID" value="ENSBJAP00000023272.1"/>
    <property type="gene ID" value="ENSBJAG00000015056.1"/>
</dbReference>
<dbReference type="Pfam" id="PF15664">
    <property type="entry name" value="TMEM252"/>
    <property type="match status" value="1"/>
</dbReference>
<reference evidence="4" key="1">
    <citation type="submission" date="2025-08" db="UniProtKB">
        <authorList>
            <consortium name="Ensembl"/>
        </authorList>
    </citation>
    <scope>IDENTIFICATION</scope>
</reference>
<evidence type="ECO:0000256" key="1">
    <source>
        <dbReference type="SAM" id="MobiDB-lite"/>
    </source>
</evidence>
<keyword evidence="2" id="KW-1133">Transmembrane helix</keyword>
<dbReference type="AlphaFoldDB" id="A0A8C0BWJ3"/>
<accession>A0A8C0BWJ3</accession>
<feature type="region of interest" description="Disordered" evidence="1">
    <location>
        <begin position="123"/>
        <end position="228"/>
    </location>
</feature>
<evidence type="ECO:0000256" key="3">
    <source>
        <dbReference type="SAM" id="SignalP"/>
    </source>
</evidence>
<organism evidence="4 5">
    <name type="scientific">Buteo japonicus</name>
    <dbReference type="NCBI Taxonomy" id="224669"/>
    <lineage>
        <taxon>Eukaryota</taxon>
        <taxon>Metazoa</taxon>
        <taxon>Chordata</taxon>
        <taxon>Craniata</taxon>
        <taxon>Vertebrata</taxon>
        <taxon>Euteleostomi</taxon>
        <taxon>Archelosauria</taxon>
        <taxon>Archosauria</taxon>
        <taxon>Dinosauria</taxon>
        <taxon>Saurischia</taxon>
        <taxon>Theropoda</taxon>
        <taxon>Coelurosauria</taxon>
        <taxon>Aves</taxon>
        <taxon>Neognathae</taxon>
        <taxon>Neoaves</taxon>
        <taxon>Telluraves</taxon>
        <taxon>Accipitrimorphae</taxon>
        <taxon>Accipitriformes</taxon>
        <taxon>Accipitridae</taxon>
        <taxon>Accipitrinae</taxon>
        <taxon>Buteo</taxon>
    </lineage>
</organism>
<dbReference type="PANTHER" id="PTHR35682">
    <property type="entry name" value="TRANSMEMBRANE PROTEIN 252"/>
    <property type="match status" value="1"/>
</dbReference>
<proteinExistence type="predicted"/>
<feature type="signal peptide" evidence="3">
    <location>
        <begin position="1"/>
        <end position="24"/>
    </location>
</feature>
<feature type="compositionally biased region" description="Polar residues" evidence="1">
    <location>
        <begin position="156"/>
        <end position="197"/>
    </location>
</feature>
<keyword evidence="2" id="KW-0472">Membrane</keyword>
<feature type="compositionally biased region" description="Polar residues" evidence="1">
    <location>
        <begin position="134"/>
        <end position="148"/>
    </location>
</feature>
<name>A0A8C0BWJ3_9AVES</name>
<dbReference type="PANTHER" id="PTHR35682:SF1">
    <property type="entry name" value="TRANSMEMBRANE PROTEIN 252"/>
    <property type="match status" value="1"/>
</dbReference>
<keyword evidence="5" id="KW-1185">Reference proteome</keyword>
<dbReference type="InterPro" id="IPR031363">
    <property type="entry name" value="TMEM252"/>
</dbReference>
<reference evidence="4" key="2">
    <citation type="submission" date="2025-09" db="UniProtKB">
        <authorList>
            <consortium name="Ensembl"/>
        </authorList>
    </citation>
    <scope>IDENTIFICATION</scope>
</reference>
<evidence type="ECO:0000256" key="2">
    <source>
        <dbReference type="SAM" id="Phobius"/>
    </source>
</evidence>